<name>A0A8S5N501_9CAUD</name>
<sequence length="154" mass="17500">MTQTQIIALLILICSGLAALLICALLDLRNERKKGTSKDSEPANVQVVEIPYNDKNWHVRYDDVERIRAKIVQLLQTYPACLVTLDKYNEEASLNHGEVCALLLPFLKKGYFAYKDITGYGGYEVTRFRVMKHKDAEPNALEITEELLTKNAQL</sequence>
<keyword evidence="1" id="KW-0472">Membrane</keyword>
<keyword evidence="1" id="KW-1133">Transmembrane helix</keyword>
<dbReference type="EMBL" id="BK015062">
    <property type="protein sequence ID" value="DAD89516.1"/>
    <property type="molecule type" value="Genomic_DNA"/>
</dbReference>
<organism evidence="2">
    <name type="scientific">Myoviridae sp. ctO4916</name>
    <dbReference type="NCBI Taxonomy" id="2826645"/>
    <lineage>
        <taxon>Viruses</taxon>
        <taxon>Duplodnaviria</taxon>
        <taxon>Heunggongvirae</taxon>
        <taxon>Uroviricota</taxon>
        <taxon>Caudoviricetes</taxon>
    </lineage>
</organism>
<protein>
    <submittedName>
        <fullName evidence="2">Uncharacterized protein</fullName>
    </submittedName>
</protein>
<accession>A0A8S5N501</accession>
<feature type="transmembrane region" description="Helical" evidence="1">
    <location>
        <begin position="6"/>
        <end position="28"/>
    </location>
</feature>
<proteinExistence type="predicted"/>
<reference evidence="2" key="1">
    <citation type="journal article" date="2021" name="Proc. Natl. Acad. Sci. U.S.A.">
        <title>A Catalog of Tens of Thousands of Viruses from Human Metagenomes Reveals Hidden Associations with Chronic Diseases.</title>
        <authorList>
            <person name="Tisza M.J."/>
            <person name="Buck C.B."/>
        </authorList>
    </citation>
    <scope>NUCLEOTIDE SEQUENCE</scope>
    <source>
        <strain evidence="2">CtO4916</strain>
    </source>
</reference>
<evidence type="ECO:0000313" key="2">
    <source>
        <dbReference type="EMBL" id="DAD89516.1"/>
    </source>
</evidence>
<keyword evidence="1" id="KW-0812">Transmembrane</keyword>
<evidence type="ECO:0000256" key="1">
    <source>
        <dbReference type="SAM" id="Phobius"/>
    </source>
</evidence>